<keyword evidence="1" id="KW-0378">Hydrolase</keyword>
<feature type="compositionally biased region" description="Basic residues" evidence="2">
    <location>
        <begin position="255"/>
        <end position="264"/>
    </location>
</feature>
<dbReference type="PANTHER" id="PTHR11439">
    <property type="entry name" value="GAG-POL-RELATED RETROTRANSPOSON"/>
    <property type="match status" value="1"/>
</dbReference>
<dbReference type="OMA" id="HEQRINQ"/>
<dbReference type="RefSeq" id="XP_004352952.1">
    <property type="nucleotide sequence ID" value="XM_004352900.1"/>
</dbReference>
<dbReference type="VEuPathDB" id="AmoebaDB:ACA1_070200"/>
<dbReference type="GO" id="GO:0003964">
    <property type="term" value="F:RNA-directed DNA polymerase activity"/>
    <property type="evidence" value="ECO:0007669"/>
    <property type="project" value="UniProtKB-KW"/>
</dbReference>
<dbReference type="Proteomes" id="UP000011083">
    <property type="component" value="Unassembled WGS sequence"/>
</dbReference>
<dbReference type="PANTHER" id="PTHR11439:SF483">
    <property type="entry name" value="PEPTIDE SYNTHASE GLIP-LIKE, PUTATIVE (AFU_ORTHOLOGUE AFUA_3G12920)-RELATED"/>
    <property type="match status" value="1"/>
</dbReference>
<keyword evidence="1" id="KW-0645">Protease</keyword>
<accession>L8HCZ5</accession>
<proteinExistence type="predicted"/>
<gene>
    <name evidence="5" type="ORF">ACA1_070200</name>
</gene>
<dbReference type="InterPro" id="IPR013103">
    <property type="entry name" value="RVT_2"/>
</dbReference>
<feature type="compositionally biased region" description="Polar residues" evidence="2">
    <location>
        <begin position="282"/>
        <end position="293"/>
    </location>
</feature>
<dbReference type="STRING" id="1257118.L8HCZ5"/>
<evidence type="ECO:0000259" key="3">
    <source>
        <dbReference type="Pfam" id="PF07727"/>
    </source>
</evidence>
<organism evidence="5 6">
    <name type="scientific">Acanthamoeba castellanii (strain ATCC 30010 / Neff)</name>
    <dbReference type="NCBI Taxonomy" id="1257118"/>
    <lineage>
        <taxon>Eukaryota</taxon>
        <taxon>Amoebozoa</taxon>
        <taxon>Discosea</taxon>
        <taxon>Longamoebia</taxon>
        <taxon>Centramoebida</taxon>
        <taxon>Acanthamoebidae</taxon>
        <taxon>Acanthamoeba</taxon>
    </lineage>
</organism>
<feature type="domain" description="Reverse transcriptase Ty1/copia-type" evidence="3">
    <location>
        <begin position="563"/>
        <end position="744"/>
    </location>
</feature>
<dbReference type="GeneID" id="14924399"/>
<keyword evidence="1" id="KW-0064">Aspartyl protease</keyword>
<sequence length="848" mass="94043">MKKAHKGIPLLHGTSDYRRWHSKVIAHLESLGLKDHATGLTVVPEKLHQSETDLSLAIRRLEHEKHIQQTLGTIKKLVDDDLLPSIEGATTAKAALDILEAQLVAKNTARFIATICKLFSLKKKPEQSVAAYFAELDGLITLTVADAAEDIKHRVALPDPNALVVGQLSPFTITYSNDLLRRYITKHATAVALAGLPEEYEMARAIIGDWPEFDANRARAKISEREAEIARADSPSSHGGSDKLLYAKAQDTRGPHRGTAHHGQRQNGDTHRSRHPGGRPASATSSDSRSPKPSFQKRDRPLCDYCRRPGHLRAVCRRRLADTEQANVAHEVEAVEPADLADTVALVVAETELALVSADPHVTLWYLDSGATSHMAANRDWFRDYEQLSSHPVALGDDRTIHAAGRGIIEASVDVAGRRQRIQLHDVLHVPNLARNLLSTSRFASAGLTIKISAQGCKVFSRRDRQTVLRPVDLGRMLVASLRIDMAPGERALTVKAPPVDMELLHRRLGHISERRVRASTGAAEIVTRGDSVEQCEVCIRAKQTRAPIGAGPTQRAETVMELNLRLLLAFANARNLEIHQVDVDTAFLHAKLTEEIYISQPEGFVNKQRPHHVGRLLKSLYGLKQAPLEWNRAIDAHLRKSHFEPTDSDPCIYIRQGHHLAIVALYVDDCTIIAHKSELRGVKQIIADGFLIKDLGEATSILGIEIQRDRSLGKLYIRQRGKIDNILATFGLTNSKLVSTPMLPNLQLPVDTKQHDTFEYHSAIGMLLYLAHASRPDILFPVAYLSRFANNFGPEHVTAVKRIMRYLAGTANLAICYSCDLYDDRDVATHVPIGYCDADWGNIEVDR</sequence>
<dbReference type="InterPro" id="IPR054722">
    <property type="entry name" value="PolX-like_BBD"/>
</dbReference>
<dbReference type="InterPro" id="IPR043502">
    <property type="entry name" value="DNA/RNA_pol_sf"/>
</dbReference>
<dbReference type="KEGG" id="acan:ACA1_070200"/>
<evidence type="ECO:0000259" key="4">
    <source>
        <dbReference type="Pfam" id="PF22936"/>
    </source>
</evidence>
<keyword evidence="6" id="KW-1185">Reference proteome</keyword>
<keyword evidence="5" id="KW-0548">Nucleotidyltransferase</keyword>
<protein>
    <submittedName>
        <fullName evidence="5">Reverse transcriptase</fullName>
    </submittedName>
</protein>
<feature type="domain" description="Retrovirus-related Pol polyprotein from transposon TNT 1-94-like beta-barrel" evidence="4">
    <location>
        <begin position="365"/>
        <end position="447"/>
    </location>
</feature>
<evidence type="ECO:0000256" key="2">
    <source>
        <dbReference type="SAM" id="MobiDB-lite"/>
    </source>
</evidence>
<reference evidence="5 6" key="1">
    <citation type="journal article" date="2013" name="Genome Biol.">
        <title>Genome of Acanthamoeba castellanii highlights extensive lateral gene transfer and early evolution of tyrosine kinase signaling.</title>
        <authorList>
            <person name="Clarke M."/>
            <person name="Lohan A.J."/>
            <person name="Liu B."/>
            <person name="Lagkouvardos I."/>
            <person name="Roy S."/>
            <person name="Zafar N."/>
            <person name="Bertelli C."/>
            <person name="Schilde C."/>
            <person name="Kianianmomeni A."/>
            <person name="Burglin T.R."/>
            <person name="Frech C."/>
            <person name="Turcotte B."/>
            <person name="Kopec K.O."/>
            <person name="Synnott J.M."/>
            <person name="Choo C."/>
            <person name="Paponov I."/>
            <person name="Finkler A."/>
            <person name="Soon Heng Tan C."/>
            <person name="Hutchins A.P."/>
            <person name="Weinmeier T."/>
            <person name="Rattei T."/>
            <person name="Chu J.S."/>
            <person name="Gimenez G."/>
            <person name="Irimia M."/>
            <person name="Rigden D.J."/>
            <person name="Fitzpatrick D.A."/>
            <person name="Lorenzo-Morales J."/>
            <person name="Bateman A."/>
            <person name="Chiu C.H."/>
            <person name="Tang P."/>
            <person name="Hegemann P."/>
            <person name="Fromm H."/>
            <person name="Raoult D."/>
            <person name="Greub G."/>
            <person name="Miranda-Saavedra D."/>
            <person name="Chen N."/>
            <person name="Nash P."/>
            <person name="Ginger M.L."/>
            <person name="Horn M."/>
            <person name="Schaap P."/>
            <person name="Caler L."/>
            <person name="Loftus B."/>
        </authorList>
    </citation>
    <scope>NUCLEOTIDE SEQUENCE [LARGE SCALE GENOMIC DNA]</scope>
    <source>
        <strain evidence="5 6">Neff</strain>
    </source>
</reference>
<keyword evidence="5" id="KW-0695">RNA-directed DNA polymerase</keyword>
<dbReference type="AlphaFoldDB" id="L8HCZ5"/>
<feature type="region of interest" description="Disordered" evidence="2">
    <location>
        <begin position="252"/>
        <end position="301"/>
    </location>
</feature>
<evidence type="ECO:0000313" key="5">
    <source>
        <dbReference type="EMBL" id="ELR23424.1"/>
    </source>
</evidence>
<evidence type="ECO:0000313" key="6">
    <source>
        <dbReference type="Proteomes" id="UP000011083"/>
    </source>
</evidence>
<dbReference type="GO" id="GO:0004190">
    <property type="term" value="F:aspartic-type endopeptidase activity"/>
    <property type="evidence" value="ECO:0007669"/>
    <property type="project" value="UniProtKB-KW"/>
</dbReference>
<dbReference type="Pfam" id="PF22936">
    <property type="entry name" value="Pol_BBD"/>
    <property type="match status" value="1"/>
</dbReference>
<dbReference type="OrthoDB" id="8029976at2759"/>
<keyword evidence="5" id="KW-0808">Transferase</keyword>
<dbReference type="EMBL" id="KB007857">
    <property type="protein sequence ID" value="ELR23424.1"/>
    <property type="molecule type" value="Genomic_DNA"/>
</dbReference>
<dbReference type="Pfam" id="PF07727">
    <property type="entry name" value="RVT_2"/>
    <property type="match status" value="1"/>
</dbReference>
<dbReference type="SUPFAM" id="SSF56672">
    <property type="entry name" value="DNA/RNA polymerases"/>
    <property type="match status" value="1"/>
</dbReference>
<name>L8HCZ5_ACACF</name>
<evidence type="ECO:0000256" key="1">
    <source>
        <dbReference type="ARBA" id="ARBA00022750"/>
    </source>
</evidence>